<gene>
    <name evidence="3" type="ORF">H6P81_007088</name>
</gene>
<comment type="caution">
    <text evidence="3">The sequence shown here is derived from an EMBL/GenBank/DDBJ whole genome shotgun (WGS) entry which is preliminary data.</text>
</comment>
<keyword evidence="2" id="KW-0812">Transmembrane</keyword>
<sequence length="368" mass="42105">MVQIHIPQLDRGKDVWPSFIKAICYLCPQLGQVFNALQHKWPLLPVNNPQREPINASFSLFNSVISHLDATFEQKEELASWIKERWMLLCWALELCKPPGSRRLNQRVIIWGVPIHLWGHCTFDLRAHQWGTLYETDSRTQQGDRVDWGRILAFVQFFIRSKGNLEGNHRNSLKCHTDAQSREFAFIKGSSKESLRALTYREALGGMVSLNTKGNRDSSSTNRTPLSSPPMSRSNPPSPVFGYDSPQPDSSGEDSSDSYCSISLDELGQREQRKIEREMQKFVVPSLRHESLSWKIRGLRAPHKVAAPPALSRNESGTLVLLQETKRSSFDPTFIKSLFLLQIQFSAMWILWVLRVVFFALSILLDLN</sequence>
<evidence type="ECO:0000256" key="1">
    <source>
        <dbReference type="SAM" id="MobiDB-lite"/>
    </source>
</evidence>
<evidence type="ECO:0000313" key="3">
    <source>
        <dbReference type="EMBL" id="KAG9454184.1"/>
    </source>
</evidence>
<evidence type="ECO:0000256" key="2">
    <source>
        <dbReference type="SAM" id="Phobius"/>
    </source>
</evidence>
<feature type="compositionally biased region" description="Polar residues" evidence="1">
    <location>
        <begin position="209"/>
        <end position="224"/>
    </location>
</feature>
<keyword evidence="2" id="KW-1133">Transmembrane helix</keyword>
<dbReference type="AlphaFoldDB" id="A0AAV7EZX8"/>
<feature type="transmembrane region" description="Helical" evidence="2">
    <location>
        <begin position="347"/>
        <end position="367"/>
    </location>
</feature>
<dbReference type="EMBL" id="JAINDJ010000003">
    <property type="protein sequence ID" value="KAG9454184.1"/>
    <property type="molecule type" value="Genomic_DNA"/>
</dbReference>
<reference evidence="3 4" key="1">
    <citation type="submission" date="2021-07" db="EMBL/GenBank/DDBJ databases">
        <title>The Aristolochia fimbriata genome: insights into angiosperm evolution, floral development and chemical biosynthesis.</title>
        <authorList>
            <person name="Jiao Y."/>
        </authorList>
    </citation>
    <scope>NUCLEOTIDE SEQUENCE [LARGE SCALE GENOMIC DNA]</scope>
    <source>
        <strain evidence="3">IBCAS-2021</strain>
        <tissue evidence="3">Leaf</tissue>
    </source>
</reference>
<name>A0AAV7EZX8_ARIFI</name>
<dbReference type="Proteomes" id="UP000825729">
    <property type="component" value="Unassembled WGS sequence"/>
</dbReference>
<evidence type="ECO:0008006" key="5">
    <source>
        <dbReference type="Google" id="ProtNLM"/>
    </source>
</evidence>
<keyword evidence="4" id="KW-1185">Reference proteome</keyword>
<proteinExistence type="predicted"/>
<feature type="region of interest" description="Disordered" evidence="1">
    <location>
        <begin position="209"/>
        <end position="259"/>
    </location>
</feature>
<keyword evidence="2" id="KW-0472">Membrane</keyword>
<evidence type="ECO:0000313" key="4">
    <source>
        <dbReference type="Proteomes" id="UP000825729"/>
    </source>
</evidence>
<accession>A0AAV7EZX8</accession>
<organism evidence="3 4">
    <name type="scientific">Aristolochia fimbriata</name>
    <name type="common">White veined hardy Dutchman's pipe vine</name>
    <dbReference type="NCBI Taxonomy" id="158543"/>
    <lineage>
        <taxon>Eukaryota</taxon>
        <taxon>Viridiplantae</taxon>
        <taxon>Streptophyta</taxon>
        <taxon>Embryophyta</taxon>
        <taxon>Tracheophyta</taxon>
        <taxon>Spermatophyta</taxon>
        <taxon>Magnoliopsida</taxon>
        <taxon>Magnoliidae</taxon>
        <taxon>Piperales</taxon>
        <taxon>Aristolochiaceae</taxon>
        <taxon>Aristolochia</taxon>
    </lineage>
</organism>
<feature type="compositionally biased region" description="Low complexity" evidence="1">
    <location>
        <begin position="225"/>
        <end position="235"/>
    </location>
</feature>
<protein>
    <recommendedName>
        <fullName evidence="5">DUF4283 domain-containing protein</fullName>
    </recommendedName>
</protein>